<sequence length="260" mass="28921">MLIGGTTQLDHTRILLGIWTAADQEVAAATAAGYVIPVELRRIGRHAQNQLKRARHRWAAHLPDHEQQMSPAEEHRLADFQRNALDLITDMRVRRTADMRRTATAEIRALEELAHGRLLSLRSAVADQRRHAFATNQQAGIGPLHNALVEITLAIEEVLATAQIITTELASVAAGIDRPLVIPMDQIKHIHDRIRCALRLLDKSDTAVTELDRGSHYLRQPGYAIKRFAGADACPFVQTYVSQFLVPALDRCLASLPELP</sequence>
<dbReference type="RefSeq" id="WP_344311467.1">
    <property type="nucleotide sequence ID" value="NZ_BAAANY010000012.1"/>
</dbReference>
<gene>
    <name evidence="1" type="ORF">GCM10009765_36820</name>
</gene>
<evidence type="ECO:0000313" key="1">
    <source>
        <dbReference type="EMBL" id="GAA1684070.1"/>
    </source>
</evidence>
<evidence type="ECO:0000313" key="2">
    <source>
        <dbReference type="Proteomes" id="UP001500618"/>
    </source>
</evidence>
<comment type="caution">
    <text evidence="1">The sequence shown here is derived from an EMBL/GenBank/DDBJ whole genome shotgun (WGS) entry which is preliminary data.</text>
</comment>
<accession>A0ABN2H9B2</accession>
<name>A0ABN2H9B2_9ACTN</name>
<protein>
    <submittedName>
        <fullName evidence="1">Uncharacterized protein</fullName>
    </submittedName>
</protein>
<reference evidence="1 2" key="1">
    <citation type="journal article" date="2019" name="Int. J. Syst. Evol. Microbiol.">
        <title>The Global Catalogue of Microorganisms (GCM) 10K type strain sequencing project: providing services to taxonomists for standard genome sequencing and annotation.</title>
        <authorList>
            <consortium name="The Broad Institute Genomics Platform"/>
            <consortium name="The Broad Institute Genome Sequencing Center for Infectious Disease"/>
            <person name="Wu L."/>
            <person name="Ma J."/>
        </authorList>
    </citation>
    <scope>NUCLEOTIDE SEQUENCE [LARGE SCALE GENOMIC DNA]</scope>
    <source>
        <strain evidence="1 2">JCM 14718</strain>
    </source>
</reference>
<dbReference type="EMBL" id="BAAANY010000012">
    <property type="protein sequence ID" value="GAA1684070.1"/>
    <property type="molecule type" value="Genomic_DNA"/>
</dbReference>
<dbReference type="Proteomes" id="UP001500618">
    <property type="component" value="Unassembled WGS sequence"/>
</dbReference>
<keyword evidence="2" id="KW-1185">Reference proteome</keyword>
<organism evidence="1 2">
    <name type="scientific">Fodinicola feengrottensis</name>
    <dbReference type="NCBI Taxonomy" id="435914"/>
    <lineage>
        <taxon>Bacteria</taxon>
        <taxon>Bacillati</taxon>
        <taxon>Actinomycetota</taxon>
        <taxon>Actinomycetes</taxon>
        <taxon>Mycobacteriales</taxon>
        <taxon>Fodinicola</taxon>
    </lineage>
</organism>
<proteinExistence type="predicted"/>